<sequence length="113" mass="12631">MTKNQEESLITNLGHHCFNALLKPLVSSTFCTGHCCRHFFTGSSMRTIHSNHQNNIPNAEGIHTCDENKVDLDIASSFQRTNSVTTVTDICCWDDVMEAPFARPMLPVESDDC</sequence>
<dbReference type="AlphaFoldDB" id="A0A5A7R3K3"/>
<evidence type="ECO:0000313" key="2">
    <source>
        <dbReference type="Proteomes" id="UP000325081"/>
    </source>
</evidence>
<name>A0A5A7R3K3_STRAF</name>
<protein>
    <submittedName>
        <fullName evidence="1">Major facilitator superfamily domain-containing protein 4-B</fullName>
    </submittedName>
</protein>
<dbReference type="Proteomes" id="UP000325081">
    <property type="component" value="Unassembled WGS sequence"/>
</dbReference>
<comment type="caution">
    <text evidence="1">The sequence shown here is derived from an EMBL/GenBank/DDBJ whole genome shotgun (WGS) entry which is preliminary data.</text>
</comment>
<keyword evidence="2" id="KW-1185">Reference proteome</keyword>
<accession>A0A5A7R3K3</accession>
<proteinExistence type="predicted"/>
<evidence type="ECO:0000313" key="1">
    <source>
        <dbReference type="EMBL" id="GER52245.1"/>
    </source>
</evidence>
<reference evidence="2" key="1">
    <citation type="journal article" date="2019" name="Curr. Biol.">
        <title>Genome Sequence of Striga asiatica Provides Insight into the Evolution of Plant Parasitism.</title>
        <authorList>
            <person name="Yoshida S."/>
            <person name="Kim S."/>
            <person name="Wafula E.K."/>
            <person name="Tanskanen J."/>
            <person name="Kim Y.M."/>
            <person name="Honaas L."/>
            <person name="Yang Z."/>
            <person name="Spallek T."/>
            <person name="Conn C.E."/>
            <person name="Ichihashi Y."/>
            <person name="Cheong K."/>
            <person name="Cui S."/>
            <person name="Der J.P."/>
            <person name="Gundlach H."/>
            <person name="Jiao Y."/>
            <person name="Hori C."/>
            <person name="Ishida J.K."/>
            <person name="Kasahara H."/>
            <person name="Kiba T."/>
            <person name="Kim M.S."/>
            <person name="Koo N."/>
            <person name="Laohavisit A."/>
            <person name="Lee Y.H."/>
            <person name="Lumba S."/>
            <person name="McCourt P."/>
            <person name="Mortimer J.C."/>
            <person name="Mutuku J.M."/>
            <person name="Nomura T."/>
            <person name="Sasaki-Sekimoto Y."/>
            <person name="Seto Y."/>
            <person name="Wang Y."/>
            <person name="Wakatake T."/>
            <person name="Sakakibara H."/>
            <person name="Demura T."/>
            <person name="Yamaguchi S."/>
            <person name="Yoneyama K."/>
            <person name="Manabe R.I."/>
            <person name="Nelson D.C."/>
            <person name="Schulman A.H."/>
            <person name="Timko M.P."/>
            <person name="dePamphilis C.W."/>
            <person name="Choi D."/>
            <person name="Shirasu K."/>
        </authorList>
    </citation>
    <scope>NUCLEOTIDE SEQUENCE [LARGE SCALE GENOMIC DNA]</scope>
    <source>
        <strain evidence="2">cv. UVA1</strain>
    </source>
</reference>
<dbReference type="EMBL" id="BKCP01010181">
    <property type="protein sequence ID" value="GER52245.1"/>
    <property type="molecule type" value="Genomic_DNA"/>
</dbReference>
<organism evidence="1 2">
    <name type="scientific">Striga asiatica</name>
    <name type="common">Asiatic witchweed</name>
    <name type="synonym">Buchnera asiatica</name>
    <dbReference type="NCBI Taxonomy" id="4170"/>
    <lineage>
        <taxon>Eukaryota</taxon>
        <taxon>Viridiplantae</taxon>
        <taxon>Streptophyta</taxon>
        <taxon>Embryophyta</taxon>
        <taxon>Tracheophyta</taxon>
        <taxon>Spermatophyta</taxon>
        <taxon>Magnoliopsida</taxon>
        <taxon>eudicotyledons</taxon>
        <taxon>Gunneridae</taxon>
        <taxon>Pentapetalae</taxon>
        <taxon>asterids</taxon>
        <taxon>lamiids</taxon>
        <taxon>Lamiales</taxon>
        <taxon>Orobanchaceae</taxon>
        <taxon>Buchnereae</taxon>
        <taxon>Striga</taxon>
    </lineage>
</organism>
<gene>
    <name evidence="1" type="ORF">STAS_29685</name>
</gene>